<proteinExistence type="predicted"/>
<dbReference type="Proteomes" id="UP000034849">
    <property type="component" value="Unassembled WGS sequence"/>
</dbReference>
<protein>
    <recommendedName>
        <fullName evidence="3">HAD-superfamily hydrolase, subfamily IA, variant 3</fullName>
    </recommendedName>
</protein>
<comment type="caution">
    <text evidence="1">The sequence shown here is derived from an EMBL/GenBank/DDBJ whole genome shotgun (WGS) entry which is preliminary data.</text>
</comment>
<evidence type="ECO:0000313" key="1">
    <source>
        <dbReference type="EMBL" id="KKQ27788.1"/>
    </source>
</evidence>
<evidence type="ECO:0000313" key="2">
    <source>
        <dbReference type="Proteomes" id="UP000034849"/>
    </source>
</evidence>
<dbReference type="Pfam" id="PF00702">
    <property type="entry name" value="Hydrolase"/>
    <property type="match status" value="1"/>
</dbReference>
<name>A0A0G0G9L5_9BACT</name>
<dbReference type="InterPro" id="IPR023198">
    <property type="entry name" value="PGP-like_dom2"/>
</dbReference>
<dbReference type="PANTHER" id="PTHR43611:SF3">
    <property type="entry name" value="FLAVIN MONONUCLEOTIDE HYDROLASE 1, CHLOROPLATIC"/>
    <property type="match status" value="1"/>
</dbReference>
<dbReference type="InterPro" id="IPR036412">
    <property type="entry name" value="HAD-like_sf"/>
</dbReference>
<dbReference type="InterPro" id="IPR023214">
    <property type="entry name" value="HAD_sf"/>
</dbReference>
<sequence>MGGIKVIAVDLGGVLFSEGKKVAFSNLAKKYNYDEKIILPLISARLSQIANDTRKGLVDEEVFWEWVQNNLPVGYDAKLIRQEWWDGYVLDPEIFSVFKKVKSLGSVKLIIFSGNFSSRVAYLEEKYHFESIFDEKIYSFNEHLNKTGNCKQFLEVLIKKSGVKAGEILYLDDGEDFIEEANKLGMRGKVCNAGEMKRLANYLEEFGIN</sequence>
<dbReference type="STRING" id="1619046.US42_C0005G0013"/>
<dbReference type="PANTHER" id="PTHR43611">
    <property type="entry name" value="ALPHA-D-GLUCOSE 1-PHOSPHATE PHOSPHATASE"/>
    <property type="match status" value="1"/>
</dbReference>
<dbReference type="Gene3D" id="3.40.50.1000">
    <property type="entry name" value="HAD superfamily/HAD-like"/>
    <property type="match status" value="1"/>
</dbReference>
<dbReference type="EMBL" id="LBSX01000005">
    <property type="protein sequence ID" value="KKQ27788.1"/>
    <property type="molecule type" value="Genomic_DNA"/>
</dbReference>
<reference evidence="1 2" key="1">
    <citation type="journal article" date="2015" name="Nature">
        <title>rRNA introns, odd ribosomes, and small enigmatic genomes across a large radiation of phyla.</title>
        <authorList>
            <person name="Brown C.T."/>
            <person name="Hug L.A."/>
            <person name="Thomas B.C."/>
            <person name="Sharon I."/>
            <person name="Castelle C.J."/>
            <person name="Singh A."/>
            <person name="Wilkins M.J."/>
            <person name="Williams K.H."/>
            <person name="Banfield J.F."/>
        </authorList>
    </citation>
    <scope>NUCLEOTIDE SEQUENCE [LARGE SCALE GENOMIC DNA]</scope>
</reference>
<gene>
    <name evidence="1" type="ORF">US42_C0005G0013</name>
</gene>
<dbReference type="Gene3D" id="1.10.150.240">
    <property type="entry name" value="Putative phosphatase, domain 2"/>
    <property type="match status" value="1"/>
</dbReference>
<accession>A0A0G0G9L5</accession>
<evidence type="ECO:0008006" key="3">
    <source>
        <dbReference type="Google" id="ProtNLM"/>
    </source>
</evidence>
<organism evidence="1 2">
    <name type="scientific">Candidatus Magasanikbacteria bacterium GW2011_GWC2_37_14</name>
    <dbReference type="NCBI Taxonomy" id="1619046"/>
    <lineage>
        <taxon>Bacteria</taxon>
        <taxon>Candidatus Magasanikiibacteriota</taxon>
    </lineage>
</organism>
<dbReference type="AlphaFoldDB" id="A0A0G0G9L5"/>
<dbReference type="SUPFAM" id="SSF56784">
    <property type="entry name" value="HAD-like"/>
    <property type="match status" value="1"/>
</dbReference>